<proteinExistence type="predicted"/>
<evidence type="ECO:0000256" key="1">
    <source>
        <dbReference type="SAM" id="Phobius"/>
    </source>
</evidence>
<keyword evidence="3" id="KW-1185">Reference proteome</keyword>
<feature type="transmembrane region" description="Helical" evidence="1">
    <location>
        <begin position="99"/>
        <end position="121"/>
    </location>
</feature>
<organism evidence="2 3">
    <name type="scientific">Pyrobaculum neutrophilum (strain DSM 2338 / JCM 9278 / NBRC 100436 / V24Sta)</name>
    <name type="common">Thermoproteus neutrophilus</name>
    <dbReference type="NCBI Taxonomy" id="444157"/>
    <lineage>
        <taxon>Archaea</taxon>
        <taxon>Thermoproteota</taxon>
        <taxon>Thermoprotei</taxon>
        <taxon>Thermoproteales</taxon>
        <taxon>Thermoproteaceae</taxon>
        <taxon>Pyrobaculum</taxon>
    </lineage>
</organism>
<gene>
    <name evidence="2" type="ordered locus">Tneu_1014</name>
</gene>
<dbReference type="Proteomes" id="UP000001694">
    <property type="component" value="Chromosome"/>
</dbReference>
<name>B1YDT3_PYRNV</name>
<accession>B1YDT3</accession>
<feature type="transmembrane region" description="Helical" evidence="1">
    <location>
        <begin position="70"/>
        <end position="92"/>
    </location>
</feature>
<keyword evidence="1" id="KW-1133">Transmembrane helix</keyword>
<dbReference type="RefSeq" id="WP_012350366.1">
    <property type="nucleotide sequence ID" value="NC_010525.1"/>
</dbReference>
<evidence type="ECO:0000313" key="3">
    <source>
        <dbReference type="Proteomes" id="UP000001694"/>
    </source>
</evidence>
<dbReference type="STRING" id="444157.Tneu_1014"/>
<dbReference type="GeneID" id="6164969"/>
<dbReference type="EMBL" id="CP001014">
    <property type="protein sequence ID" value="ACB39946.1"/>
    <property type="molecule type" value="Genomic_DNA"/>
</dbReference>
<dbReference type="OrthoDB" id="29071at2157"/>
<feature type="transmembrane region" description="Helical" evidence="1">
    <location>
        <begin position="133"/>
        <end position="153"/>
    </location>
</feature>
<keyword evidence="1" id="KW-0472">Membrane</keyword>
<reference evidence="2" key="1">
    <citation type="submission" date="2008-03" db="EMBL/GenBank/DDBJ databases">
        <title>Complete sequence of Thermoproteus neutrophilus V24Sta.</title>
        <authorList>
            <consortium name="US DOE Joint Genome Institute"/>
            <person name="Copeland A."/>
            <person name="Lucas S."/>
            <person name="Lapidus A."/>
            <person name="Glavina del Rio T."/>
            <person name="Dalin E."/>
            <person name="Tice H."/>
            <person name="Bruce D."/>
            <person name="Goodwin L."/>
            <person name="Pitluck S."/>
            <person name="Sims D."/>
            <person name="Brettin T."/>
            <person name="Detter J.C."/>
            <person name="Han C."/>
            <person name="Kuske C.R."/>
            <person name="Schmutz J."/>
            <person name="Larimer F."/>
            <person name="Land M."/>
            <person name="Hauser L."/>
            <person name="Kyrpides N."/>
            <person name="Mikhailova N."/>
            <person name="Biddle J.F."/>
            <person name="Zhang Z."/>
            <person name="Fitz-Gibbon S.T."/>
            <person name="Lowe T.M."/>
            <person name="Saltikov C."/>
            <person name="House C.H."/>
            <person name="Richardson P."/>
        </authorList>
    </citation>
    <scope>NUCLEOTIDE SEQUENCE [LARGE SCALE GENOMIC DNA]</scope>
    <source>
        <strain evidence="2">V24Sta</strain>
    </source>
</reference>
<sequence>MKLSTGAKWGLVAGLIVGLATGIVGYFGIDAIKNQLADYIYREAIAQRAPPGTARQAAQLYVQILPLATIVSGVVGSIIIYLIVGVVMALLWERLRMPWYAKGALFGVALLLISAAPSLAVPPPPGAPTPPAAYLYAIWALNLAGPIFLAWLLERKSRA</sequence>
<dbReference type="HOGENOM" id="CLU_1782595_0_0_2"/>
<keyword evidence="1" id="KW-0812">Transmembrane</keyword>
<dbReference type="AlphaFoldDB" id="B1YDT3"/>
<protein>
    <submittedName>
        <fullName evidence="2">Uncharacterized protein</fullName>
    </submittedName>
</protein>
<feature type="transmembrane region" description="Helical" evidence="1">
    <location>
        <begin position="9"/>
        <end position="29"/>
    </location>
</feature>
<dbReference type="eggNOG" id="arCOG05418">
    <property type="taxonomic scope" value="Archaea"/>
</dbReference>
<evidence type="ECO:0000313" key="2">
    <source>
        <dbReference type="EMBL" id="ACB39946.1"/>
    </source>
</evidence>
<dbReference type="KEGG" id="tne:Tneu_1014"/>